<dbReference type="SUPFAM" id="SSF56300">
    <property type="entry name" value="Metallo-dependent phosphatases"/>
    <property type="match status" value="1"/>
</dbReference>
<feature type="domain" description="Calcineurin-like phosphoesterase" evidence="3">
    <location>
        <begin position="56"/>
        <end position="232"/>
    </location>
</feature>
<evidence type="ECO:0000259" key="3">
    <source>
        <dbReference type="Pfam" id="PF00149"/>
    </source>
</evidence>
<sequence>MRKLIQTKRKKRIWSTFKIIGCFLLLVVIISDYVYSKKGLSTSYYNVSTDKLDSAIRIVQLTDIHSSSFGEYNIRLINNVKNEHPDLIVITGDLINSHTDSDLSMTYDLIRELTKITSVYISLGNQEKELESTKNINLAEIYQKAGAVVLDNEFRDIEVNNQHIRLGGIYGYCLPVVYAMETHREDESEFLMDFQNTNNYSILLCHMPVSWIESGSLYDWDVDCVLSGHAHGGQIRLPFIGGLWAPDQGWFPGRVAGKYTSNEREWTEHNTKMVKWATEQGFDYSYYVNREYSESTLILSRGLGNTEMVPRFNNTPEIVVVDFIPEEDGDAKDK</sequence>
<dbReference type="Gene3D" id="3.60.21.10">
    <property type="match status" value="1"/>
</dbReference>
<keyword evidence="1" id="KW-0479">Metal-binding</keyword>
<protein>
    <submittedName>
        <fullName evidence="4">Uncharacterized metallophosphoesterase Cj0846</fullName>
        <ecNumber evidence="4">3.1.-.-</ecNumber>
    </submittedName>
</protein>
<dbReference type="EC" id="3.1.-.-" evidence="4"/>
<dbReference type="RefSeq" id="WP_055266449.1">
    <property type="nucleotide sequence ID" value="NZ_JBDMEH010000016.1"/>
</dbReference>
<organism evidence="4 5">
    <name type="scientific">Fusicatenibacter saccharivorans</name>
    <dbReference type="NCBI Taxonomy" id="1150298"/>
    <lineage>
        <taxon>Bacteria</taxon>
        <taxon>Bacillati</taxon>
        <taxon>Bacillota</taxon>
        <taxon>Clostridia</taxon>
        <taxon>Lachnospirales</taxon>
        <taxon>Lachnospiraceae</taxon>
        <taxon>Fusicatenibacter</taxon>
    </lineage>
</organism>
<dbReference type="EMBL" id="CZAL01000007">
    <property type="protein sequence ID" value="CUP24058.1"/>
    <property type="molecule type" value="Genomic_DNA"/>
</dbReference>
<dbReference type="Pfam" id="PF00149">
    <property type="entry name" value="Metallophos"/>
    <property type="match status" value="1"/>
</dbReference>
<evidence type="ECO:0000256" key="1">
    <source>
        <dbReference type="ARBA" id="ARBA00022723"/>
    </source>
</evidence>
<dbReference type="Proteomes" id="UP000095709">
    <property type="component" value="Unassembled WGS sequence"/>
</dbReference>
<dbReference type="AlphaFoldDB" id="A0A174LPU3"/>
<evidence type="ECO:0000256" key="2">
    <source>
        <dbReference type="ARBA" id="ARBA00022801"/>
    </source>
</evidence>
<keyword evidence="2 4" id="KW-0378">Hydrolase</keyword>
<reference evidence="4 5" key="1">
    <citation type="submission" date="2015-09" db="EMBL/GenBank/DDBJ databases">
        <authorList>
            <consortium name="Pathogen Informatics"/>
        </authorList>
    </citation>
    <scope>NUCLEOTIDE SEQUENCE [LARGE SCALE GENOMIC DNA]</scope>
    <source>
        <strain evidence="4 5">2789STDY5834885</strain>
    </source>
</reference>
<dbReference type="PANTHER" id="PTHR31302">
    <property type="entry name" value="TRANSMEMBRANE PROTEIN WITH METALLOPHOSPHOESTERASE DOMAIN-RELATED"/>
    <property type="match status" value="1"/>
</dbReference>
<dbReference type="GO" id="GO:0046872">
    <property type="term" value="F:metal ion binding"/>
    <property type="evidence" value="ECO:0007669"/>
    <property type="project" value="UniProtKB-KW"/>
</dbReference>
<dbReference type="GO" id="GO:0008758">
    <property type="term" value="F:UDP-2,3-diacylglucosamine hydrolase activity"/>
    <property type="evidence" value="ECO:0007669"/>
    <property type="project" value="TreeGrafter"/>
</dbReference>
<dbReference type="InterPro" id="IPR051158">
    <property type="entry name" value="Metallophosphoesterase_sf"/>
</dbReference>
<dbReference type="GO" id="GO:0009245">
    <property type="term" value="P:lipid A biosynthetic process"/>
    <property type="evidence" value="ECO:0007669"/>
    <property type="project" value="TreeGrafter"/>
</dbReference>
<dbReference type="GO" id="GO:0016020">
    <property type="term" value="C:membrane"/>
    <property type="evidence" value="ECO:0007669"/>
    <property type="project" value="GOC"/>
</dbReference>
<accession>A0A174LPU3</accession>
<dbReference type="PANTHER" id="PTHR31302:SF31">
    <property type="entry name" value="PHOSPHODIESTERASE YAEI"/>
    <property type="match status" value="1"/>
</dbReference>
<evidence type="ECO:0000313" key="5">
    <source>
        <dbReference type="Proteomes" id="UP000095709"/>
    </source>
</evidence>
<proteinExistence type="predicted"/>
<gene>
    <name evidence="4" type="ORF">ERS852498_01550</name>
</gene>
<dbReference type="InterPro" id="IPR029052">
    <property type="entry name" value="Metallo-depent_PP-like"/>
</dbReference>
<dbReference type="InterPro" id="IPR004843">
    <property type="entry name" value="Calcineurin-like_PHP"/>
</dbReference>
<evidence type="ECO:0000313" key="4">
    <source>
        <dbReference type="EMBL" id="CUP24058.1"/>
    </source>
</evidence>
<name>A0A174LPU3_9FIRM</name>